<feature type="compositionally biased region" description="Polar residues" evidence="1">
    <location>
        <begin position="104"/>
        <end position="124"/>
    </location>
</feature>
<dbReference type="PANTHER" id="PTHR33137:SF4">
    <property type="entry name" value="MEDIATOR OF RNA POLYMERASE II TRANSCRIPTION SUBUNIT 15A-RELATED"/>
    <property type="match status" value="1"/>
</dbReference>
<dbReference type="PANTHER" id="PTHR33137">
    <property type="entry name" value="MEDIATOR OF RNA POLYMERASE II TRANSCRIPTION SUBUNIT 15A-RELATED"/>
    <property type="match status" value="1"/>
</dbReference>
<feature type="compositionally biased region" description="Pro residues" evidence="1">
    <location>
        <begin position="286"/>
        <end position="298"/>
    </location>
</feature>
<name>A0A843U7K1_COLES</name>
<gene>
    <name evidence="2" type="ORF">Taro_010163</name>
</gene>
<feature type="region of interest" description="Disordered" evidence="1">
    <location>
        <begin position="57"/>
        <end position="124"/>
    </location>
</feature>
<dbReference type="AlphaFoldDB" id="A0A843U7K1"/>
<dbReference type="OrthoDB" id="785129at2759"/>
<comment type="caution">
    <text evidence="2">The sequence shown here is derived from an EMBL/GenBank/DDBJ whole genome shotgun (WGS) entry which is preliminary data.</text>
</comment>
<evidence type="ECO:0000256" key="1">
    <source>
        <dbReference type="SAM" id="MobiDB-lite"/>
    </source>
</evidence>
<feature type="compositionally biased region" description="Polar residues" evidence="1">
    <location>
        <begin position="61"/>
        <end position="73"/>
    </location>
</feature>
<feature type="non-terminal residue" evidence="2">
    <location>
        <position position="1"/>
    </location>
</feature>
<keyword evidence="3" id="KW-1185">Reference proteome</keyword>
<feature type="compositionally biased region" description="Low complexity" evidence="1">
    <location>
        <begin position="252"/>
        <end position="262"/>
    </location>
</feature>
<evidence type="ECO:0000313" key="2">
    <source>
        <dbReference type="EMBL" id="MQL77744.1"/>
    </source>
</evidence>
<protein>
    <submittedName>
        <fullName evidence="2">Uncharacterized protein</fullName>
    </submittedName>
</protein>
<organism evidence="2 3">
    <name type="scientific">Colocasia esculenta</name>
    <name type="common">Wild taro</name>
    <name type="synonym">Arum esculentum</name>
    <dbReference type="NCBI Taxonomy" id="4460"/>
    <lineage>
        <taxon>Eukaryota</taxon>
        <taxon>Viridiplantae</taxon>
        <taxon>Streptophyta</taxon>
        <taxon>Embryophyta</taxon>
        <taxon>Tracheophyta</taxon>
        <taxon>Spermatophyta</taxon>
        <taxon>Magnoliopsida</taxon>
        <taxon>Liliopsida</taxon>
        <taxon>Araceae</taxon>
        <taxon>Aroideae</taxon>
        <taxon>Colocasieae</taxon>
        <taxon>Colocasia</taxon>
    </lineage>
</organism>
<feature type="region of interest" description="Disordered" evidence="1">
    <location>
        <begin position="278"/>
        <end position="303"/>
    </location>
</feature>
<feature type="compositionally biased region" description="Polar residues" evidence="1">
    <location>
        <begin position="241"/>
        <end position="251"/>
    </location>
</feature>
<dbReference type="Proteomes" id="UP000652761">
    <property type="component" value="Unassembled WGS sequence"/>
</dbReference>
<proteinExistence type="predicted"/>
<dbReference type="InterPro" id="IPR044661">
    <property type="entry name" value="MED15a/b/c-like"/>
</dbReference>
<feature type="region of interest" description="Disordered" evidence="1">
    <location>
        <begin position="234"/>
        <end position="266"/>
    </location>
</feature>
<evidence type="ECO:0000313" key="3">
    <source>
        <dbReference type="Proteomes" id="UP000652761"/>
    </source>
</evidence>
<sequence>IQSMKELYNAELAELHQKISLKCQQVTKNSIQPGIKERVPLLEKQMMNFIASNRRKMALQRQGQQFPHPTGDTQSMPQPQPSQMPLVHQHDKHGNQVPPLDAQGSVTSMQSTPGSGMQNTSMPLSTHGAVASLHQGGVGSLHQTSMSASLQTNTDNLMQHNSAEYQQYQQHQQLIHTQQIKQQIQQQKPQILQQQQQIQQTFHQQQKQQQSAQLQAHQMAQLHQMNEMNDLKQLKPGASFPISSPQGLQALSPQISQQPSPQVDQGLLSSLSKAVTPLQSTNSPYVPSPSTPLAPSPLPGDHDKQVSGISSLSNTVNMGHQPTVAANQAPSLAVGTPGISASPLLAEYTSSDATQGNAHAALPGKSNVTERPVDRLVKAVQSLSPKVLTSSVNDIGSVVSMIDRIAGSAPGRGSRAAVGEDLAAMTKCRLQARNFMSQDGSGATKKMKRHSSAMPLNNLLSAGCVEENFKLPSHDLTELESGAAPSQSKRLKVEV</sequence>
<feature type="compositionally biased region" description="Low complexity" evidence="1">
    <location>
        <begin position="74"/>
        <end position="85"/>
    </location>
</feature>
<dbReference type="GO" id="GO:0031490">
    <property type="term" value="F:chromatin DNA binding"/>
    <property type="evidence" value="ECO:0007669"/>
    <property type="project" value="InterPro"/>
</dbReference>
<dbReference type="EMBL" id="NMUH01000365">
    <property type="protein sequence ID" value="MQL77744.1"/>
    <property type="molecule type" value="Genomic_DNA"/>
</dbReference>
<accession>A0A843U7K1</accession>
<reference evidence="2" key="1">
    <citation type="submission" date="2017-07" db="EMBL/GenBank/DDBJ databases">
        <title>Taro Niue Genome Assembly and Annotation.</title>
        <authorList>
            <person name="Atibalentja N."/>
            <person name="Keating K."/>
            <person name="Fields C.J."/>
        </authorList>
    </citation>
    <scope>NUCLEOTIDE SEQUENCE</scope>
    <source>
        <strain evidence="2">Niue_2</strain>
        <tissue evidence="2">Leaf</tissue>
    </source>
</reference>
<dbReference type="GO" id="GO:0003713">
    <property type="term" value="F:transcription coactivator activity"/>
    <property type="evidence" value="ECO:0007669"/>
    <property type="project" value="InterPro"/>
</dbReference>